<name>A0ABN1MMT9_9FLAO</name>
<dbReference type="EMBL" id="BAAAFH010000003">
    <property type="protein sequence ID" value="GAA0874583.1"/>
    <property type="molecule type" value="Genomic_DNA"/>
</dbReference>
<feature type="transmembrane region" description="Helical" evidence="1">
    <location>
        <begin position="177"/>
        <end position="194"/>
    </location>
</feature>
<keyword evidence="1" id="KW-0472">Membrane</keyword>
<keyword evidence="1" id="KW-1133">Transmembrane helix</keyword>
<dbReference type="PANTHER" id="PTHR30373:SF2">
    <property type="entry name" value="UPF0603 PROTEIN YGCG"/>
    <property type="match status" value="1"/>
</dbReference>
<comment type="caution">
    <text evidence="3">The sequence shown here is derived from an EMBL/GenBank/DDBJ whole genome shotgun (WGS) entry which is preliminary data.</text>
</comment>
<organism evidence="3 4">
    <name type="scientific">Wandonia haliotis</name>
    <dbReference type="NCBI Taxonomy" id="574963"/>
    <lineage>
        <taxon>Bacteria</taxon>
        <taxon>Pseudomonadati</taxon>
        <taxon>Bacteroidota</taxon>
        <taxon>Flavobacteriia</taxon>
        <taxon>Flavobacteriales</taxon>
        <taxon>Crocinitomicaceae</taxon>
        <taxon>Wandonia</taxon>
    </lineage>
</organism>
<protein>
    <submittedName>
        <fullName evidence="3">TPM domain-containing protein</fullName>
    </submittedName>
</protein>
<keyword evidence="1" id="KW-0812">Transmembrane</keyword>
<dbReference type="Pfam" id="PF04536">
    <property type="entry name" value="TPM_phosphatase"/>
    <property type="match status" value="1"/>
</dbReference>
<dbReference type="InterPro" id="IPR007621">
    <property type="entry name" value="TPM_dom"/>
</dbReference>
<reference evidence="3 4" key="1">
    <citation type="journal article" date="2019" name="Int. J. Syst. Evol. Microbiol.">
        <title>The Global Catalogue of Microorganisms (GCM) 10K type strain sequencing project: providing services to taxonomists for standard genome sequencing and annotation.</title>
        <authorList>
            <consortium name="The Broad Institute Genomics Platform"/>
            <consortium name="The Broad Institute Genome Sequencing Center for Infectious Disease"/>
            <person name="Wu L."/>
            <person name="Ma J."/>
        </authorList>
    </citation>
    <scope>NUCLEOTIDE SEQUENCE [LARGE SCALE GENOMIC DNA]</scope>
    <source>
        <strain evidence="3 4">JCM 16083</strain>
    </source>
</reference>
<evidence type="ECO:0000256" key="1">
    <source>
        <dbReference type="SAM" id="Phobius"/>
    </source>
</evidence>
<dbReference type="PANTHER" id="PTHR30373">
    <property type="entry name" value="UPF0603 PROTEIN YGCG"/>
    <property type="match status" value="1"/>
</dbReference>
<evidence type="ECO:0000313" key="4">
    <source>
        <dbReference type="Proteomes" id="UP001501126"/>
    </source>
</evidence>
<dbReference type="Gene3D" id="3.10.310.50">
    <property type="match status" value="1"/>
</dbReference>
<sequence>MCKQFLIVFLFSFLVTGIVTGQYTIPEKPKGEKQTAVYDYANVFSEKEKNDLEDYLIQYADTTSTQIVVITIKSAKGENIGMLAPRWGQEWGIGQADTDNGIVMLIDIGGRDMWISPGYGLEDKLPAGVVGEMVRNTIIPHFKKKDYYKGVRAGIDEMIARIAGTYKADGKKKKDNGGAVLIIIFAFVILFFLFSRRGGGKGPGGRGGRGFDATDAIIFGSMGRGMFGGGSSGGSFGGGGFGGGFGGGGFSGGGAGGSW</sequence>
<feature type="domain" description="TPM" evidence="2">
    <location>
        <begin position="37"/>
        <end position="160"/>
    </location>
</feature>
<keyword evidence="4" id="KW-1185">Reference proteome</keyword>
<dbReference type="Proteomes" id="UP001501126">
    <property type="component" value="Unassembled WGS sequence"/>
</dbReference>
<evidence type="ECO:0000313" key="3">
    <source>
        <dbReference type="EMBL" id="GAA0874583.1"/>
    </source>
</evidence>
<accession>A0ABN1MMT9</accession>
<proteinExistence type="predicted"/>
<gene>
    <name evidence="3" type="ORF">GCM10009118_09910</name>
</gene>
<evidence type="ECO:0000259" key="2">
    <source>
        <dbReference type="Pfam" id="PF04536"/>
    </source>
</evidence>